<gene>
    <name evidence="5" type="ORF">TTHERM_00474460</name>
</gene>
<evidence type="ECO:0000313" key="6">
    <source>
        <dbReference type="Proteomes" id="UP000009168"/>
    </source>
</evidence>
<feature type="compositionally biased region" description="Basic and acidic residues" evidence="4">
    <location>
        <begin position="541"/>
        <end position="550"/>
    </location>
</feature>
<dbReference type="GO" id="GO:0005634">
    <property type="term" value="C:nucleus"/>
    <property type="evidence" value="ECO:0007669"/>
    <property type="project" value="UniProtKB-SubCell"/>
</dbReference>
<dbReference type="InterPro" id="IPR049629">
    <property type="entry name" value="DPY30_SDC1_DD"/>
</dbReference>
<evidence type="ECO:0000256" key="4">
    <source>
        <dbReference type="SAM" id="MobiDB-lite"/>
    </source>
</evidence>
<proteinExistence type="inferred from homology"/>
<comment type="subcellular location">
    <subcellularLocation>
        <location evidence="1">Nucleus</location>
    </subcellularLocation>
</comment>
<protein>
    <submittedName>
        <fullName evidence="5">Dpy-30 motif protein</fullName>
    </submittedName>
</protein>
<evidence type="ECO:0000256" key="3">
    <source>
        <dbReference type="ARBA" id="ARBA00023242"/>
    </source>
</evidence>
<name>I7LX35_TETTS</name>
<dbReference type="STRING" id="312017.I7LX35"/>
<organism evidence="5 6">
    <name type="scientific">Tetrahymena thermophila (strain SB210)</name>
    <dbReference type="NCBI Taxonomy" id="312017"/>
    <lineage>
        <taxon>Eukaryota</taxon>
        <taxon>Sar</taxon>
        <taxon>Alveolata</taxon>
        <taxon>Ciliophora</taxon>
        <taxon>Intramacronucleata</taxon>
        <taxon>Oligohymenophorea</taxon>
        <taxon>Hymenostomatida</taxon>
        <taxon>Tetrahymenina</taxon>
        <taxon>Tetrahymenidae</taxon>
        <taxon>Tetrahymena</taxon>
    </lineage>
</organism>
<evidence type="ECO:0000256" key="2">
    <source>
        <dbReference type="ARBA" id="ARBA00010849"/>
    </source>
</evidence>
<dbReference type="GeneID" id="7844274"/>
<dbReference type="PANTHER" id="PTHR36960:SF1">
    <property type="entry name" value="SI:DKEY-32E6.3"/>
    <property type="match status" value="1"/>
</dbReference>
<dbReference type="eggNOG" id="ENOG502QR8K">
    <property type="taxonomic scope" value="Eukaryota"/>
</dbReference>
<dbReference type="InParanoid" id="I7LX35"/>
<keyword evidence="6" id="KW-1185">Reference proteome</keyword>
<reference evidence="6" key="1">
    <citation type="journal article" date="2006" name="PLoS Biol.">
        <title>Macronuclear genome sequence of the ciliate Tetrahymena thermophila, a model eukaryote.</title>
        <authorList>
            <person name="Eisen J.A."/>
            <person name="Coyne R.S."/>
            <person name="Wu M."/>
            <person name="Wu D."/>
            <person name="Thiagarajan M."/>
            <person name="Wortman J.R."/>
            <person name="Badger J.H."/>
            <person name="Ren Q."/>
            <person name="Amedeo P."/>
            <person name="Jones K.M."/>
            <person name="Tallon L.J."/>
            <person name="Delcher A.L."/>
            <person name="Salzberg S.L."/>
            <person name="Silva J.C."/>
            <person name="Haas B.J."/>
            <person name="Majoros W.H."/>
            <person name="Farzad M."/>
            <person name="Carlton J.M."/>
            <person name="Smith R.K. Jr."/>
            <person name="Garg J."/>
            <person name="Pearlman R.E."/>
            <person name="Karrer K.M."/>
            <person name="Sun L."/>
            <person name="Manning G."/>
            <person name="Elde N.C."/>
            <person name="Turkewitz A.P."/>
            <person name="Asai D.J."/>
            <person name="Wilkes D.E."/>
            <person name="Wang Y."/>
            <person name="Cai H."/>
            <person name="Collins K."/>
            <person name="Stewart B.A."/>
            <person name="Lee S.R."/>
            <person name="Wilamowska K."/>
            <person name="Weinberg Z."/>
            <person name="Ruzzo W.L."/>
            <person name="Wloga D."/>
            <person name="Gaertig J."/>
            <person name="Frankel J."/>
            <person name="Tsao C.-C."/>
            <person name="Gorovsky M.A."/>
            <person name="Keeling P.J."/>
            <person name="Waller R.F."/>
            <person name="Patron N.J."/>
            <person name="Cherry J.M."/>
            <person name="Stover N.A."/>
            <person name="Krieger C.J."/>
            <person name="del Toro C."/>
            <person name="Ryder H.F."/>
            <person name="Williamson S.C."/>
            <person name="Barbeau R.A."/>
            <person name="Hamilton E.P."/>
            <person name="Orias E."/>
        </authorList>
    </citation>
    <scope>NUCLEOTIDE SEQUENCE [LARGE SCALE GENOMIC DNA]</scope>
    <source>
        <strain evidence="6">SB210</strain>
    </source>
</reference>
<feature type="region of interest" description="Disordered" evidence="4">
    <location>
        <begin position="511"/>
        <end position="550"/>
    </location>
</feature>
<dbReference type="RefSeq" id="XP_001023930.2">
    <property type="nucleotide sequence ID" value="XM_001023930.2"/>
</dbReference>
<dbReference type="OrthoDB" id="417678at2759"/>
<dbReference type="AlphaFoldDB" id="I7LX35"/>
<keyword evidence="3" id="KW-0539">Nucleus</keyword>
<dbReference type="KEGG" id="tet:TTHERM_00474460"/>
<dbReference type="CDD" id="cd22965">
    <property type="entry name" value="DD_DPY30_SDC1"/>
    <property type="match status" value="1"/>
</dbReference>
<dbReference type="EMBL" id="GG662472">
    <property type="protein sequence ID" value="EAS03685.2"/>
    <property type="molecule type" value="Genomic_DNA"/>
</dbReference>
<accession>I7LX35</accession>
<dbReference type="Gene3D" id="1.20.890.10">
    <property type="entry name" value="cAMP-dependent protein kinase regulatory subunit, dimerization-anchoring domain"/>
    <property type="match status" value="1"/>
</dbReference>
<sequence>MNKKEENKPPNKKLILHFDVNKTIILQDQAKGYSKEDHLHLILSRQAWGKLEQKDEKSPIMWKLYHNHFTSQQPEKDMIDYHSYVKSLYPLKTEQEEPDNESRQRYNKQMKANRQNLFNNFVKTGGVGIKLKPEYDRIMKAISMPKLVAEFVKNEQAKAEKEEDTGAQTSQNMFQHLEEDKIYDLFQDGKYYMLPSFFKTMINLKKQKREFAIVFRTFGSELQNVIREINSFCAGEHPSFNGRNNMPIIKFDGSKNNKNFRIKKFHQGLFYRNKSDRIEDCQLVLGTTKRNENPQVKLQDFYAEEIKAGTVKIVNGPHEIQSIIQELLKESCGLGFQDDFLSWDHFDRKIQCSKPLIIDQQDYQTQHIFFDDNVWNDDDCIVDVRDCISGQQIPLKRSMNKYMVKVDIIDVIKDPDYFIKCIDFCEKSRAEEIERIEKQLPLEDPEFPSQIQKKSDFQLLMEANGEDYLRQTIMPLLNNALKLCDRERPSDPISFIALYCLKNKDKVKIPIPPPEYFDKEKPEEEEEEENPNVEVQQVPIVEEKKVAGQK</sequence>
<dbReference type="InterPro" id="IPR007858">
    <property type="entry name" value="Dpy-30_motif"/>
</dbReference>
<comment type="similarity">
    <text evidence="2">Belongs to the dpy-30 family.</text>
</comment>
<dbReference type="Proteomes" id="UP000009168">
    <property type="component" value="Unassembled WGS sequence"/>
</dbReference>
<evidence type="ECO:0000256" key="1">
    <source>
        <dbReference type="ARBA" id="ARBA00004123"/>
    </source>
</evidence>
<dbReference type="PANTHER" id="PTHR36960">
    <property type="entry name" value="SI:DKEY-32E6.3"/>
    <property type="match status" value="1"/>
</dbReference>
<dbReference type="Pfam" id="PF05186">
    <property type="entry name" value="Dpy-30"/>
    <property type="match status" value="1"/>
</dbReference>
<evidence type="ECO:0000313" key="5">
    <source>
        <dbReference type="EMBL" id="EAS03685.2"/>
    </source>
</evidence>